<dbReference type="Pfam" id="PF00702">
    <property type="entry name" value="Hydrolase"/>
    <property type="match status" value="1"/>
</dbReference>
<dbReference type="Gene3D" id="2.70.150.10">
    <property type="entry name" value="Calcium-transporting ATPase, cytoplasmic transduction domain A"/>
    <property type="match status" value="1"/>
</dbReference>
<feature type="transmembrane region" description="Helical" evidence="7">
    <location>
        <begin position="1030"/>
        <end position="1054"/>
    </location>
</feature>
<dbReference type="AlphaFoldDB" id="A0A4D9D526"/>
<name>A0A4D9D526_9STRA</name>
<feature type="domain" description="P-type ATPase A" evidence="8">
    <location>
        <begin position="485"/>
        <end position="571"/>
    </location>
</feature>
<feature type="transmembrane region" description="Helical" evidence="7">
    <location>
        <begin position="124"/>
        <end position="144"/>
    </location>
</feature>
<dbReference type="SUPFAM" id="SSF81660">
    <property type="entry name" value="Metal cation-transporting ATPase, ATP-binding domain N"/>
    <property type="match status" value="1"/>
</dbReference>
<dbReference type="PANTHER" id="PTHR48085:SF5">
    <property type="entry name" value="CADMIUM_ZINC-TRANSPORTING ATPASE HMA4-RELATED"/>
    <property type="match status" value="1"/>
</dbReference>
<comment type="subcellular location">
    <subcellularLocation>
        <location evidence="1">Membrane</location>
    </subcellularLocation>
</comment>
<feature type="region of interest" description="Disordered" evidence="6">
    <location>
        <begin position="297"/>
        <end position="316"/>
    </location>
</feature>
<evidence type="ECO:0000313" key="10">
    <source>
        <dbReference type="Proteomes" id="UP000355283"/>
    </source>
</evidence>
<feature type="transmembrane region" description="Helical" evidence="7">
    <location>
        <begin position="329"/>
        <end position="347"/>
    </location>
</feature>
<feature type="transmembrane region" description="Helical" evidence="7">
    <location>
        <begin position="359"/>
        <end position="378"/>
    </location>
</feature>
<dbReference type="InterPro" id="IPR036163">
    <property type="entry name" value="HMA_dom_sf"/>
</dbReference>
<dbReference type="Pfam" id="PF00122">
    <property type="entry name" value="E1-E2_ATPase"/>
    <property type="match status" value="1"/>
</dbReference>
<protein>
    <recommendedName>
        <fullName evidence="8">P-type ATPase A domain-containing protein</fullName>
    </recommendedName>
</protein>
<dbReference type="GO" id="GO:0046872">
    <property type="term" value="F:metal ion binding"/>
    <property type="evidence" value="ECO:0007669"/>
    <property type="project" value="InterPro"/>
</dbReference>
<keyword evidence="10" id="KW-1185">Reference proteome</keyword>
<dbReference type="GO" id="GO:0016887">
    <property type="term" value="F:ATP hydrolysis activity"/>
    <property type="evidence" value="ECO:0007669"/>
    <property type="project" value="InterPro"/>
</dbReference>
<dbReference type="NCBIfam" id="TIGR01494">
    <property type="entry name" value="ATPase_P-type"/>
    <property type="match status" value="1"/>
</dbReference>
<feature type="region of interest" description="Disordered" evidence="6">
    <location>
        <begin position="456"/>
        <end position="486"/>
    </location>
</feature>
<organism evidence="9 10">
    <name type="scientific">Nannochloropsis salina CCMP1776</name>
    <dbReference type="NCBI Taxonomy" id="1027361"/>
    <lineage>
        <taxon>Eukaryota</taxon>
        <taxon>Sar</taxon>
        <taxon>Stramenopiles</taxon>
        <taxon>Ochrophyta</taxon>
        <taxon>Eustigmatophyceae</taxon>
        <taxon>Eustigmatales</taxon>
        <taxon>Monodopsidaceae</taxon>
        <taxon>Microchloropsis</taxon>
        <taxon>Microchloropsis salina</taxon>
    </lineage>
</organism>
<dbReference type="Gene3D" id="3.40.1110.10">
    <property type="entry name" value="Calcium-transporting ATPase, cytoplasmic domain N"/>
    <property type="match status" value="1"/>
</dbReference>
<feature type="transmembrane region" description="Helical" evidence="7">
    <location>
        <begin position="390"/>
        <end position="416"/>
    </location>
</feature>
<sequence length="1098" mass="118651">MVGLTKRKVQLGRRDFEGGGGTERSLGQNTETLQKQLYRHYNETSHLNVQWRHSLTRISLGLSAILTYRMYRQLGDTSTRNANASSSWPSFLQMHGVEFLGVISGLAIAHYIHSPLPLTGGSYFLPWSFYAAFLCACLEIFAFYRHVVSNPEYTLHIDATLPTRAIRQPMSSQEKKETAKLLSLSPKKMSGYGSTPVASPRSLTPTPRSREEGEFFMALTKTTTTSRIRIANLCCSMETKLVKELLKPLKGVLDVKVSEVGRIAIVRHTEAVSATLLLATLNAAHLGASLQDVHFNHHDEDADGDEGNDRGGRSQRRLRSCGDMVHRDAGPWTALLVAAAGWTIAMLSSHLHWRPLVQYILVIPCVLVAFSPLALPLLRAAQHFRVDVNVLMSSAVVGALCLGDLAEALGVLLLVLMADRVRCAALDYVAALLDSTSGRLMHAQVAHVLSFAAEKEGGEPGKKGKDHGQDMGGKKRRGAEGGLPTTDVPVMEVRVGDLVLVRAGEQAPVDGVVVHGEAAMDESALTGECMPVEKKAGARVAGGSICQAGALEISCTAPASHSSLRVIQDMVHDIATSQAPSQEMLDRFAAVYTPLVLFLSFGLALAPEVWAVLRGKPVAEVGWQQGLYRGLELLVLACPCALAMATPLPFLTTLAASAARAGVLFKSATALETLSTVQVLACDKTGTLTEGRFMVSGRLTLHRTAKHDPDVVRLLAASVESNVAHRLSAAVVLDALGCVTEAFYSNKEDGPKSEGNPMPKKKLAKVSKLRHMEGVGVEGECVLEDYEESFLVTVGNRALLDDTDLDDPEVQAFLERYQGEAHLFVLVDGVPEMALSLTDRVRAEAPAMLRALADELQVETTLLTGDSEGVAKVLQAKVGPDLLPTVLARLKPRDKLHWIEERQRQPPPVKAAFSSLRRTSVSSYVTVSASATTAPYQRIDDVNTLDELEAAARADKSDKRDHSGTRGKDGKQCIVAMLGDGVNDAPSLRAADVGLAMGEHGMALAVQAADVVLLSDDLSRVPQAIRMSHFVRWIVVQNLFLALGLKIFLMLVIFSGEGRLWEAVASDGLSLMAVILNGLRPLYVAGKFFEDKEEEVVV</sequence>
<evidence type="ECO:0000256" key="1">
    <source>
        <dbReference type="ARBA" id="ARBA00004370"/>
    </source>
</evidence>
<dbReference type="InterPro" id="IPR023214">
    <property type="entry name" value="HAD_sf"/>
</dbReference>
<dbReference type="InterPro" id="IPR036412">
    <property type="entry name" value="HAD-like_sf"/>
</dbReference>
<feature type="transmembrane region" description="Helical" evidence="7">
    <location>
        <begin position="91"/>
        <end position="112"/>
    </location>
</feature>
<dbReference type="InterPro" id="IPR051014">
    <property type="entry name" value="Cation_Transport_ATPase_IB"/>
</dbReference>
<dbReference type="SUPFAM" id="SSF56784">
    <property type="entry name" value="HAD-like"/>
    <property type="match status" value="1"/>
</dbReference>
<dbReference type="PRINTS" id="PR00119">
    <property type="entry name" value="CATATPASE"/>
</dbReference>
<keyword evidence="4 7" id="KW-1133">Transmembrane helix</keyword>
<dbReference type="PRINTS" id="PR00120">
    <property type="entry name" value="HATPASE"/>
</dbReference>
<feature type="transmembrane region" description="Helical" evidence="7">
    <location>
        <begin position="589"/>
        <end position="613"/>
    </location>
</feature>
<keyword evidence="3 7" id="KW-0812">Transmembrane</keyword>
<accession>A0A4D9D526</accession>
<dbReference type="InterPro" id="IPR023299">
    <property type="entry name" value="ATPase_P-typ_cyto_dom_N"/>
</dbReference>
<dbReference type="SUPFAM" id="SSF55008">
    <property type="entry name" value="HMA, heavy metal-associated domain"/>
    <property type="match status" value="1"/>
</dbReference>
<dbReference type="OrthoDB" id="432719at2759"/>
<dbReference type="Proteomes" id="UP000355283">
    <property type="component" value="Unassembled WGS sequence"/>
</dbReference>
<dbReference type="InterPro" id="IPR008250">
    <property type="entry name" value="ATPase_P-typ_transduc_dom_A_sf"/>
</dbReference>
<dbReference type="GO" id="GO:0016020">
    <property type="term" value="C:membrane"/>
    <property type="evidence" value="ECO:0007669"/>
    <property type="project" value="UniProtKB-SubCell"/>
</dbReference>
<dbReference type="InterPro" id="IPR018303">
    <property type="entry name" value="ATPase_P-typ_P_site"/>
</dbReference>
<keyword evidence="5 7" id="KW-0472">Membrane</keyword>
<gene>
    <name evidence="9" type="ORF">NSK_002326</name>
</gene>
<dbReference type="EMBL" id="SDOX01000008">
    <property type="protein sequence ID" value="TFJ86672.1"/>
    <property type="molecule type" value="Genomic_DNA"/>
</dbReference>
<feature type="transmembrane region" description="Helical" evidence="7">
    <location>
        <begin position="633"/>
        <end position="656"/>
    </location>
</feature>
<dbReference type="GO" id="GO:0022857">
    <property type="term" value="F:transmembrane transporter activity"/>
    <property type="evidence" value="ECO:0007669"/>
    <property type="project" value="TreeGrafter"/>
</dbReference>
<feature type="compositionally biased region" description="Basic and acidic residues" evidence="6">
    <location>
        <begin position="456"/>
        <end position="473"/>
    </location>
</feature>
<feature type="region of interest" description="Disordered" evidence="6">
    <location>
        <begin position="186"/>
        <end position="209"/>
    </location>
</feature>
<evidence type="ECO:0000256" key="3">
    <source>
        <dbReference type="ARBA" id="ARBA00022692"/>
    </source>
</evidence>
<dbReference type="SUPFAM" id="SSF81653">
    <property type="entry name" value="Calcium ATPase, transduction domain A"/>
    <property type="match status" value="1"/>
</dbReference>
<dbReference type="Gene3D" id="3.40.50.1000">
    <property type="entry name" value="HAD superfamily/HAD-like"/>
    <property type="match status" value="2"/>
</dbReference>
<dbReference type="InterPro" id="IPR001757">
    <property type="entry name" value="P_typ_ATPase"/>
</dbReference>
<dbReference type="GO" id="GO:0005524">
    <property type="term" value="F:ATP binding"/>
    <property type="evidence" value="ECO:0007669"/>
    <property type="project" value="InterPro"/>
</dbReference>
<evidence type="ECO:0000313" key="9">
    <source>
        <dbReference type="EMBL" id="TFJ86672.1"/>
    </source>
</evidence>
<evidence type="ECO:0000256" key="6">
    <source>
        <dbReference type="SAM" id="MobiDB-lite"/>
    </source>
</evidence>
<evidence type="ECO:0000256" key="5">
    <source>
        <dbReference type="ARBA" id="ARBA00023136"/>
    </source>
</evidence>
<evidence type="ECO:0000256" key="2">
    <source>
        <dbReference type="ARBA" id="ARBA00006024"/>
    </source>
</evidence>
<feature type="compositionally biased region" description="Polar residues" evidence="6">
    <location>
        <begin position="192"/>
        <end position="207"/>
    </location>
</feature>
<reference evidence="9 10" key="1">
    <citation type="submission" date="2019-01" db="EMBL/GenBank/DDBJ databases">
        <title>Nuclear Genome Assembly of the Microalgal Biofuel strain Nannochloropsis salina CCMP1776.</title>
        <authorList>
            <person name="Hovde B."/>
        </authorList>
    </citation>
    <scope>NUCLEOTIDE SEQUENCE [LARGE SCALE GENOMIC DNA]</scope>
    <source>
        <strain evidence="9 10">CCMP1776</strain>
    </source>
</reference>
<dbReference type="PANTHER" id="PTHR48085">
    <property type="entry name" value="CADMIUM/ZINC-TRANSPORTING ATPASE HMA2-RELATED"/>
    <property type="match status" value="1"/>
</dbReference>
<comment type="caution">
    <text evidence="9">The sequence shown here is derived from an EMBL/GenBank/DDBJ whole genome shotgun (WGS) entry which is preliminary data.</text>
</comment>
<proteinExistence type="inferred from homology"/>
<evidence type="ECO:0000259" key="8">
    <source>
        <dbReference type="Pfam" id="PF00122"/>
    </source>
</evidence>
<dbReference type="PROSITE" id="PS00154">
    <property type="entry name" value="ATPASE_E1_E2"/>
    <property type="match status" value="1"/>
</dbReference>
<dbReference type="InterPro" id="IPR059000">
    <property type="entry name" value="ATPase_P-type_domA"/>
</dbReference>
<evidence type="ECO:0000256" key="7">
    <source>
        <dbReference type="SAM" id="Phobius"/>
    </source>
</evidence>
<comment type="similarity">
    <text evidence="2">Belongs to the cation transport ATPase (P-type) (TC 3.A.3) family. Type IB subfamily.</text>
</comment>
<evidence type="ECO:0000256" key="4">
    <source>
        <dbReference type="ARBA" id="ARBA00022989"/>
    </source>
</evidence>